<name>A0A2S4MIF7_9BURK</name>
<evidence type="ECO:0000313" key="2">
    <source>
        <dbReference type="Proteomes" id="UP000237381"/>
    </source>
</evidence>
<sequence length="84" mass="9346">MALTFEQDVSATLAAHQVALATALSIAAKQHPNPVQEIESRLPALLNAGKETYSNQEELERFSREVRAILMRATMHLTDDRQAE</sequence>
<dbReference type="Proteomes" id="UP000237381">
    <property type="component" value="Unassembled WGS sequence"/>
</dbReference>
<accession>A0A2S4MIF7</accession>
<proteinExistence type="predicted"/>
<keyword evidence="2" id="KW-1185">Reference proteome</keyword>
<gene>
    <name evidence="1" type="ORF">B0G62_102154</name>
</gene>
<dbReference type="EMBL" id="PQGA01000002">
    <property type="protein sequence ID" value="POR54546.1"/>
    <property type="molecule type" value="Genomic_DNA"/>
</dbReference>
<organism evidence="1 2">
    <name type="scientific">Paraburkholderia eburnea</name>
    <dbReference type="NCBI Taxonomy" id="1189126"/>
    <lineage>
        <taxon>Bacteria</taxon>
        <taxon>Pseudomonadati</taxon>
        <taxon>Pseudomonadota</taxon>
        <taxon>Betaproteobacteria</taxon>
        <taxon>Burkholderiales</taxon>
        <taxon>Burkholderiaceae</taxon>
        <taxon>Paraburkholderia</taxon>
    </lineage>
</organism>
<evidence type="ECO:0000313" key="1">
    <source>
        <dbReference type="EMBL" id="POR54546.1"/>
    </source>
</evidence>
<comment type="caution">
    <text evidence="1">The sequence shown here is derived from an EMBL/GenBank/DDBJ whole genome shotgun (WGS) entry which is preliminary data.</text>
</comment>
<protein>
    <submittedName>
        <fullName evidence="1">Uncharacterized protein</fullName>
    </submittedName>
</protein>
<dbReference type="AlphaFoldDB" id="A0A2S4MIF7"/>
<reference evidence="1 2" key="1">
    <citation type="submission" date="2018-01" db="EMBL/GenBank/DDBJ databases">
        <title>Genomic Encyclopedia of Type Strains, Phase III (KMG-III): the genomes of soil and plant-associated and newly described type strains.</title>
        <authorList>
            <person name="Whitman W."/>
        </authorList>
    </citation>
    <scope>NUCLEOTIDE SEQUENCE [LARGE SCALE GENOMIC DNA]</scope>
    <source>
        <strain evidence="1 2">JCM 18070</strain>
    </source>
</reference>
<dbReference type="RefSeq" id="WP_103703112.1">
    <property type="nucleotide sequence ID" value="NZ_PQGA01000002.1"/>
</dbReference>